<organism evidence="3 4">
    <name type="scientific">Ornithinimicrobium pratense</name>
    <dbReference type="NCBI Taxonomy" id="2593973"/>
    <lineage>
        <taxon>Bacteria</taxon>
        <taxon>Bacillati</taxon>
        <taxon>Actinomycetota</taxon>
        <taxon>Actinomycetes</taxon>
        <taxon>Micrococcales</taxon>
        <taxon>Ornithinimicrobiaceae</taxon>
        <taxon>Ornithinimicrobium</taxon>
    </lineage>
</organism>
<dbReference type="EMBL" id="CP044427">
    <property type="protein sequence ID" value="QFG67804.1"/>
    <property type="molecule type" value="Genomic_DNA"/>
</dbReference>
<proteinExistence type="predicted"/>
<gene>
    <name evidence="3" type="ORF">FY030_02865</name>
</gene>
<dbReference type="Pfam" id="PF12697">
    <property type="entry name" value="Abhydrolase_6"/>
    <property type="match status" value="1"/>
</dbReference>
<protein>
    <submittedName>
        <fullName evidence="3">Alpha/beta hydrolase</fullName>
    </submittedName>
</protein>
<dbReference type="KEGG" id="serw:FY030_02865"/>
<keyword evidence="4" id="KW-1185">Reference proteome</keyword>
<dbReference type="InterPro" id="IPR050266">
    <property type="entry name" value="AB_hydrolase_sf"/>
</dbReference>
<dbReference type="GO" id="GO:0016020">
    <property type="term" value="C:membrane"/>
    <property type="evidence" value="ECO:0007669"/>
    <property type="project" value="TreeGrafter"/>
</dbReference>
<evidence type="ECO:0000313" key="4">
    <source>
        <dbReference type="Proteomes" id="UP000326546"/>
    </source>
</evidence>
<dbReference type="PANTHER" id="PTHR43798">
    <property type="entry name" value="MONOACYLGLYCEROL LIPASE"/>
    <property type="match status" value="1"/>
</dbReference>
<dbReference type="AlphaFoldDB" id="A0A5J6V3B3"/>
<dbReference type="InterPro" id="IPR029058">
    <property type="entry name" value="AB_hydrolase_fold"/>
</dbReference>
<dbReference type="SUPFAM" id="SSF53474">
    <property type="entry name" value="alpha/beta-Hydrolases"/>
    <property type="match status" value="1"/>
</dbReference>
<dbReference type="Proteomes" id="UP000326546">
    <property type="component" value="Chromosome"/>
</dbReference>
<dbReference type="OrthoDB" id="9804723at2"/>
<accession>A0A5J6V3B3</accession>
<dbReference type="PANTHER" id="PTHR43798:SF31">
    <property type="entry name" value="AB HYDROLASE SUPERFAMILY PROTEIN YCLE"/>
    <property type="match status" value="1"/>
</dbReference>
<sequence>MVAVVTPAVPVQIWGSGARVVLVHGSLTTGPLEWDAQRPLAEQGYQLVVPTRRAYAATGVGEDFLVDGQDVAELLGDGAHLVGHSYGALVALVAARERPEAVRSLLLAEPPLFEATDHPAAGALQEGLVRLLARPVSDREFLTAFLQLVGTDVADLPPELVDELSAMVPALRGARQPWQARVPVAELADAAFPIVVVSGAHHPAFTAVCEALTEQLGAQHHVVVGAGHEVQLAAAEFNAVLTRLWKPLRPCWESSA</sequence>
<reference evidence="3 4" key="1">
    <citation type="submission" date="2019-09" db="EMBL/GenBank/DDBJ databases">
        <title>Serinicoccus pratensis sp. nov., isolated from meadow soil.</title>
        <authorList>
            <person name="Zhang W."/>
        </authorList>
    </citation>
    <scope>NUCLEOTIDE SEQUENCE [LARGE SCALE GENOMIC DNA]</scope>
    <source>
        <strain evidence="3 4">W204</strain>
    </source>
</reference>
<feature type="domain" description="AB hydrolase-1" evidence="2">
    <location>
        <begin position="20"/>
        <end position="239"/>
    </location>
</feature>
<dbReference type="InterPro" id="IPR000073">
    <property type="entry name" value="AB_hydrolase_1"/>
</dbReference>
<evidence type="ECO:0000313" key="3">
    <source>
        <dbReference type="EMBL" id="QFG67804.1"/>
    </source>
</evidence>
<evidence type="ECO:0000256" key="1">
    <source>
        <dbReference type="ARBA" id="ARBA00022801"/>
    </source>
</evidence>
<name>A0A5J6V3B3_9MICO</name>
<dbReference type="Gene3D" id="3.40.50.1820">
    <property type="entry name" value="alpha/beta hydrolase"/>
    <property type="match status" value="1"/>
</dbReference>
<keyword evidence="1 3" id="KW-0378">Hydrolase</keyword>
<dbReference type="GO" id="GO:0016787">
    <property type="term" value="F:hydrolase activity"/>
    <property type="evidence" value="ECO:0007669"/>
    <property type="project" value="UniProtKB-KW"/>
</dbReference>
<evidence type="ECO:0000259" key="2">
    <source>
        <dbReference type="Pfam" id="PF12697"/>
    </source>
</evidence>